<evidence type="ECO:0000313" key="1">
    <source>
        <dbReference type="EMBL" id="AGT44089.1"/>
    </source>
</evidence>
<protein>
    <recommendedName>
        <fullName evidence="3">Lipoprotein</fullName>
    </recommendedName>
</protein>
<dbReference type="RefSeq" id="WP_020965388.1">
    <property type="nucleotide sequence ID" value="NC_022097.1"/>
</dbReference>
<dbReference type="EMBL" id="CP004120">
    <property type="protein sequence ID" value="AGT44089.1"/>
    <property type="molecule type" value="Genomic_DNA"/>
</dbReference>
<gene>
    <name evidence="1" type="ORF">TPE_1601</name>
</gene>
<dbReference type="KEGG" id="tped:TPE_1601"/>
<dbReference type="GeneID" id="301090141"/>
<evidence type="ECO:0008006" key="3">
    <source>
        <dbReference type="Google" id="ProtNLM"/>
    </source>
</evidence>
<reference evidence="1 2" key="1">
    <citation type="journal article" date="2013" name="PLoS ONE">
        <title>Genome-Wide Relatedness of Treponema pedis, from Gingiva and Necrotic Skin Lesions of Pigs, with the Human Oral Pathogen Treponema denticola.</title>
        <authorList>
            <person name="Svartstrom O."/>
            <person name="Mushtaq M."/>
            <person name="Pringle M."/>
            <person name="Segerman B."/>
        </authorList>
    </citation>
    <scope>NUCLEOTIDE SEQUENCE [LARGE SCALE GENOMIC DNA]</scope>
    <source>
        <strain evidence="1">T A4</strain>
    </source>
</reference>
<dbReference type="AlphaFoldDB" id="S6A8M5"/>
<organism evidence="1 2">
    <name type="scientific">Treponema pedis str. T A4</name>
    <dbReference type="NCBI Taxonomy" id="1291379"/>
    <lineage>
        <taxon>Bacteria</taxon>
        <taxon>Pseudomonadati</taxon>
        <taxon>Spirochaetota</taxon>
        <taxon>Spirochaetia</taxon>
        <taxon>Spirochaetales</taxon>
        <taxon>Treponemataceae</taxon>
        <taxon>Treponema</taxon>
    </lineage>
</organism>
<proteinExistence type="predicted"/>
<dbReference type="PATRIC" id="fig|1291379.3.peg.1583"/>
<keyword evidence="2" id="KW-1185">Reference proteome</keyword>
<evidence type="ECO:0000313" key="2">
    <source>
        <dbReference type="Proteomes" id="UP000015620"/>
    </source>
</evidence>
<accession>S6A8M5</accession>
<sequence>MKREINKLLFLFFLVFLISCTEDSQIDVKQVLEVNDFNVIVFVKNVGATSDYSMNISIIEGNKKITNRDKGNIFIAKGMRNVFIKLKDNNIVVSHSYSDKDIFYKIDSYYGYNFVYENEN</sequence>
<dbReference type="HOGENOM" id="CLU_2048686_0_0_12"/>
<dbReference type="PROSITE" id="PS51257">
    <property type="entry name" value="PROKAR_LIPOPROTEIN"/>
    <property type="match status" value="1"/>
</dbReference>
<dbReference type="Proteomes" id="UP000015620">
    <property type="component" value="Chromosome"/>
</dbReference>
<name>S6A8M5_9SPIR</name>